<dbReference type="EMBL" id="JAAIUW010000003">
    <property type="protein sequence ID" value="KAF7839025.1"/>
    <property type="molecule type" value="Genomic_DNA"/>
</dbReference>
<sequence>MQMCDIAAQLKSRDIEITDVFLVQLILNSLPSHFGPFKITYNTQKEKCSTIHIANTMQGFLNQRKPSPGGQLVFPGNRIGSHVEAIRTYRVILSTGFVLILNRLFMFQVFPET</sequence>
<name>A0A835CFS5_9FABA</name>
<protein>
    <submittedName>
        <fullName evidence="2">Retrovirus-related Pol polyprotein from transposon TNT 1-94</fullName>
    </submittedName>
</protein>
<keyword evidence="1" id="KW-0812">Transmembrane</keyword>
<evidence type="ECO:0000313" key="3">
    <source>
        <dbReference type="Proteomes" id="UP000634136"/>
    </source>
</evidence>
<keyword evidence="3" id="KW-1185">Reference proteome</keyword>
<comment type="caution">
    <text evidence="2">The sequence shown here is derived from an EMBL/GenBank/DDBJ whole genome shotgun (WGS) entry which is preliminary data.</text>
</comment>
<feature type="transmembrane region" description="Helical" evidence="1">
    <location>
        <begin position="91"/>
        <end position="110"/>
    </location>
</feature>
<proteinExistence type="predicted"/>
<keyword evidence="1" id="KW-1133">Transmembrane helix</keyword>
<keyword evidence="1" id="KW-0472">Membrane</keyword>
<dbReference type="OrthoDB" id="1428668at2759"/>
<dbReference type="Proteomes" id="UP000634136">
    <property type="component" value="Unassembled WGS sequence"/>
</dbReference>
<organism evidence="2 3">
    <name type="scientific">Senna tora</name>
    <dbReference type="NCBI Taxonomy" id="362788"/>
    <lineage>
        <taxon>Eukaryota</taxon>
        <taxon>Viridiplantae</taxon>
        <taxon>Streptophyta</taxon>
        <taxon>Embryophyta</taxon>
        <taxon>Tracheophyta</taxon>
        <taxon>Spermatophyta</taxon>
        <taxon>Magnoliopsida</taxon>
        <taxon>eudicotyledons</taxon>
        <taxon>Gunneridae</taxon>
        <taxon>Pentapetalae</taxon>
        <taxon>rosids</taxon>
        <taxon>fabids</taxon>
        <taxon>Fabales</taxon>
        <taxon>Fabaceae</taxon>
        <taxon>Caesalpinioideae</taxon>
        <taxon>Cassia clade</taxon>
        <taxon>Senna</taxon>
    </lineage>
</organism>
<gene>
    <name evidence="2" type="ORF">G2W53_007507</name>
</gene>
<dbReference type="AlphaFoldDB" id="A0A835CFS5"/>
<evidence type="ECO:0000313" key="2">
    <source>
        <dbReference type="EMBL" id="KAF7839025.1"/>
    </source>
</evidence>
<evidence type="ECO:0000256" key="1">
    <source>
        <dbReference type="SAM" id="Phobius"/>
    </source>
</evidence>
<reference evidence="2" key="1">
    <citation type="submission" date="2020-09" db="EMBL/GenBank/DDBJ databases">
        <title>Genome-Enabled Discovery of Anthraquinone Biosynthesis in Senna tora.</title>
        <authorList>
            <person name="Kang S.-H."/>
            <person name="Pandey R.P."/>
            <person name="Lee C.-M."/>
            <person name="Sim J.-S."/>
            <person name="Jeong J.-T."/>
            <person name="Choi B.-S."/>
            <person name="Jung M."/>
            <person name="Ginzburg D."/>
            <person name="Zhao K."/>
            <person name="Won S.Y."/>
            <person name="Oh T.-J."/>
            <person name="Yu Y."/>
            <person name="Kim N.-H."/>
            <person name="Lee O.R."/>
            <person name="Lee T.-H."/>
            <person name="Bashyal P."/>
            <person name="Kim T.-S."/>
            <person name="Lee W.-H."/>
            <person name="Kawkins C."/>
            <person name="Kim C.-K."/>
            <person name="Kim J.S."/>
            <person name="Ahn B.O."/>
            <person name="Rhee S.Y."/>
            <person name="Sohng J.K."/>
        </authorList>
    </citation>
    <scope>NUCLEOTIDE SEQUENCE</scope>
    <source>
        <tissue evidence="2">Leaf</tissue>
    </source>
</reference>
<accession>A0A835CFS5</accession>